<evidence type="ECO:0000256" key="5">
    <source>
        <dbReference type="SAM" id="Phobius"/>
    </source>
</evidence>
<feature type="transmembrane region" description="Helical" evidence="5">
    <location>
        <begin position="20"/>
        <end position="43"/>
    </location>
</feature>
<comment type="subcellular location">
    <subcellularLocation>
        <location evidence="1">Membrane</location>
        <topology evidence="1">Multi-pass membrane protein</topology>
    </subcellularLocation>
</comment>
<reference evidence="8" key="2">
    <citation type="submission" date="2025-09" db="UniProtKB">
        <authorList>
            <consortium name="Ensembl"/>
        </authorList>
    </citation>
    <scope>IDENTIFICATION</scope>
</reference>
<dbReference type="InterPro" id="IPR012858">
    <property type="entry name" value="DC_STAMP-like"/>
</dbReference>
<organism evidence="8 9">
    <name type="scientific">Dromaius novaehollandiae</name>
    <name type="common">Emu</name>
    <dbReference type="NCBI Taxonomy" id="8790"/>
    <lineage>
        <taxon>Eukaryota</taxon>
        <taxon>Metazoa</taxon>
        <taxon>Chordata</taxon>
        <taxon>Craniata</taxon>
        <taxon>Vertebrata</taxon>
        <taxon>Euteleostomi</taxon>
        <taxon>Archelosauria</taxon>
        <taxon>Archosauria</taxon>
        <taxon>Dinosauria</taxon>
        <taxon>Saurischia</taxon>
        <taxon>Theropoda</taxon>
        <taxon>Coelurosauria</taxon>
        <taxon>Aves</taxon>
        <taxon>Palaeognathae</taxon>
        <taxon>Casuariiformes</taxon>
        <taxon>Dromaiidae</taxon>
        <taxon>Dromaius</taxon>
    </lineage>
</organism>
<evidence type="ECO:0000259" key="6">
    <source>
        <dbReference type="Pfam" id="PF07782"/>
    </source>
</evidence>
<evidence type="ECO:0000256" key="2">
    <source>
        <dbReference type="ARBA" id="ARBA00022692"/>
    </source>
</evidence>
<proteinExistence type="predicted"/>
<dbReference type="PANTHER" id="PTHR21041:SF17">
    <property type="entry name" value="E3 UBIQUITIN-PROTEIN LIGASE DCST1"/>
    <property type="match status" value="1"/>
</dbReference>
<feature type="domain" description="E3 ubiquitin-protein ligase DCST1-like C-terminal" evidence="7">
    <location>
        <begin position="218"/>
        <end position="260"/>
    </location>
</feature>
<dbReference type="Pfam" id="PF07782">
    <property type="entry name" value="DC_STAMP"/>
    <property type="match status" value="1"/>
</dbReference>
<evidence type="ECO:0000259" key="7">
    <source>
        <dbReference type="Pfam" id="PF26037"/>
    </source>
</evidence>
<dbReference type="AlphaFoldDB" id="A0A8C4JLG9"/>
<dbReference type="PANTHER" id="PTHR21041">
    <property type="entry name" value="DENDRITIC CELL-SPECIFIC TRANSMEMBRANE PROTEIN"/>
    <property type="match status" value="1"/>
</dbReference>
<evidence type="ECO:0000313" key="9">
    <source>
        <dbReference type="Proteomes" id="UP000694423"/>
    </source>
</evidence>
<accession>A0A8C4JLG9</accession>
<keyword evidence="3 5" id="KW-1133">Transmembrane helix</keyword>
<dbReference type="GO" id="GO:0016020">
    <property type="term" value="C:membrane"/>
    <property type="evidence" value="ECO:0007669"/>
    <property type="project" value="UniProtKB-SubCell"/>
</dbReference>
<protein>
    <submittedName>
        <fullName evidence="8">DC-STAMP domain containing 1</fullName>
    </submittedName>
</protein>
<dbReference type="InterPro" id="IPR051856">
    <property type="entry name" value="CSR-E3_Ligase_Protein"/>
</dbReference>
<evidence type="ECO:0000313" key="8">
    <source>
        <dbReference type="Ensembl" id="ENSDNVP00000010191.1"/>
    </source>
</evidence>
<dbReference type="Ensembl" id="ENSDNVT00000012259.1">
    <property type="protein sequence ID" value="ENSDNVP00000010191.1"/>
    <property type="gene ID" value="ENSDNVG00000007185.1"/>
</dbReference>
<dbReference type="Proteomes" id="UP000694423">
    <property type="component" value="Unplaced"/>
</dbReference>
<evidence type="ECO:0000256" key="3">
    <source>
        <dbReference type="ARBA" id="ARBA00022989"/>
    </source>
</evidence>
<dbReference type="Pfam" id="PF26037">
    <property type="entry name" value="zf-RING_DCST1_C"/>
    <property type="match status" value="1"/>
</dbReference>
<dbReference type="InterPro" id="IPR058842">
    <property type="entry name" value="DCST1_C"/>
</dbReference>
<sequence>MVRAEAGTAGLPAVELLECIPPLLFLLLAWGLDRVLFAMLTIIRQHSFVQYSFRSSHHLEVRVMGTSLMARLLRSTIGALNTSSHVELQSSNFACLPQPRGMTTDGYLASGLPLGALALLCLAQVYTYRLRRVVAAFYFPKREKTRVLFLYNKLLRQRQCFVELQRRRVARRARQHQALVSGDACTVPRPLGPHLGRGTSLLEWCCRRWPRLRRFLRRRCVVCGEPETPRSRLCPAPACSSMYCGPCWRDVGGACLACAPGDRGVSEESSEEHTAYAD</sequence>
<name>A0A8C4JLG9_DRONO</name>
<reference evidence="8" key="1">
    <citation type="submission" date="2025-08" db="UniProtKB">
        <authorList>
            <consortium name="Ensembl"/>
        </authorList>
    </citation>
    <scope>IDENTIFICATION</scope>
</reference>
<keyword evidence="4 5" id="KW-0472">Membrane</keyword>
<evidence type="ECO:0000256" key="4">
    <source>
        <dbReference type="ARBA" id="ARBA00023136"/>
    </source>
</evidence>
<feature type="transmembrane region" description="Helical" evidence="5">
    <location>
        <begin position="106"/>
        <end position="126"/>
    </location>
</feature>
<feature type="domain" description="Dendritic cell-specific transmembrane protein-like" evidence="6">
    <location>
        <begin position="15"/>
        <end position="151"/>
    </location>
</feature>
<keyword evidence="9" id="KW-1185">Reference proteome</keyword>
<evidence type="ECO:0000256" key="1">
    <source>
        <dbReference type="ARBA" id="ARBA00004141"/>
    </source>
</evidence>
<keyword evidence="2 5" id="KW-0812">Transmembrane</keyword>